<sequence length="237" mass="27204">MTTPAHRAALLRSAMCLTTAKPRPSPTLFFFPGLTSRAWHEPSQFDWVQRLEAHRDVIQDEFLALQRARPRASDYNVNDKEHQLHSGGWDWLSYVTQGRRQADFAAHCPQTVELLESIPGFMTGLPFAYSFFSVLKPQSNIKAHSAPCNVRLRCHFPLTVPKGCGIRVGDEEREWEEGKAIVFDDAYDHEVWHRGDTGDRVLLLFDVWHPDLIQAERECIVEMFQSARDKGWLQDSA</sequence>
<organism evidence="5 6">
    <name type="scientific">Pythium insidiosum</name>
    <name type="common">Pythiosis disease agent</name>
    <dbReference type="NCBI Taxonomy" id="114742"/>
    <lineage>
        <taxon>Eukaryota</taxon>
        <taxon>Sar</taxon>
        <taxon>Stramenopiles</taxon>
        <taxon>Oomycota</taxon>
        <taxon>Peronosporomycetes</taxon>
        <taxon>Pythiales</taxon>
        <taxon>Pythiaceae</taxon>
        <taxon>Pythium</taxon>
    </lineage>
</organism>
<dbReference type="Pfam" id="PF05118">
    <property type="entry name" value="Asp_Arg_Hydrox"/>
    <property type="match status" value="1"/>
</dbReference>
<comment type="caution">
    <text evidence="5">The sequence shown here is derived from an EMBL/GenBank/DDBJ whole genome shotgun (WGS) entry which is preliminary data.</text>
</comment>
<dbReference type="Gene3D" id="2.60.120.330">
    <property type="entry name" value="B-lactam Antibiotic, Isopenicillin N Synthase, Chain"/>
    <property type="match status" value="1"/>
</dbReference>
<dbReference type="AlphaFoldDB" id="A0AAD5LLY9"/>
<dbReference type="InterPro" id="IPR027443">
    <property type="entry name" value="IPNS-like_sf"/>
</dbReference>
<name>A0AAD5LLY9_PYTIN</name>
<comment type="similarity">
    <text evidence="1">Belongs to the aspartyl/asparaginyl beta-hydroxylase family.</text>
</comment>
<keyword evidence="3" id="KW-0560">Oxidoreductase</keyword>
<dbReference type="SUPFAM" id="SSF51197">
    <property type="entry name" value="Clavaminate synthase-like"/>
    <property type="match status" value="1"/>
</dbReference>
<dbReference type="GO" id="GO:0051213">
    <property type="term" value="F:dioxygenase activity"/>
    <property type="evidence" value="ECO:0007669"/>
    <property type="project" value="UniProtKB-KW"/>
</dbReference>
<dbReference type="InterPro" id="IPR051821">
    <property type="entry name" value="Asp/Asn_beta-hydroxylase"/>
</dbReference>
<dbReference type="Proteomes" id="UP001209570">
    <property type="component" value="Unassembled WGS sequence"/>
</dbReference>
<gene>
    <name evidence="5" type="ORF">P43SY_007711</name>
</gene>
<keyword evidence="6" id="KW-1185">Reference proteome</keyword>
<evidence type="ECO:0000256" key="3">
    <source>
        <dbReference type="ARBA" id="ARBA00023002"/>
    </source>
</evidence>
<reference evidence="5" key="1">
    <citation type="submission" date="2021-12" db="EMBL/GenBank/DDBJ databases">
        <title>Prjna785345.</title>
        <authorList>
            <person name="Rujirawat T."/>
            <person name="Krajaejun T."/>
        </authorList>
    </citation>
    <scope>NUCLEOTIDE SEQUENCE</scope>
    <source>
        <strain evidence="5">Pi057C3</strain>
    </source>
</reference>
<dbReference type="EMBL" id="JAKCXM010000042">
    <property type="protein sequence ID" value="KAJ0405610.1"/>
    <property type="molecule type" value="Genomic_DNA"/>
</dbReference>
<dbReference type="PANTHER" id="PTHR46332:SF5">
    <property type="entry name" value="ASPARTATE BETA-HYDROXYLASE DOMAIN CONTAINING 2"/>
    <property type="match status" value="1"/>
</dbReference>
<evidence type="ECO:0000256" key="2">
    <source>
        <dbReference type="ARBA" id="ARBA00022964"/>
    </source>
</evidence>
<dbReference type="GO" id="GO:0016020">
    <property type="term" value="C:membrane"/>
    <property type="evidence" value="ECO:0007669"/>
    <property type="project" value="TreeGrafter"/>
</dbReference>
<dbReference type="PANTHER" id="PTHR46332">
    <property type="entry name" value="ASPARTATE BETA-HYDROXYLASE DOMAIN-CONTAINING PROTEIN 2"/>
    <property type="match status" value="1"/>
</dbReference>
<protein>
    <recommendedName>
        <fullName evidence="4">Aspartyl/asparaginy/proline hydroxylase domain-containing protein</fullName>
    </recommendedName>
</protein>
<accession>A0AAD5LLY9</accession>
<evidence type="ECO:0000313" key="6">
    <source>
        <dbReference type="Proteomes" id="UP001209570"/>
    </source>
</evidence>
<feature type="domain" description="Aspartyl/asparaginy/proline hydroxylase" evidence="4">
    <location>
        <begin position="53"/>
        <end position="210"/>
    </location>
</feature>
<evidence type="ECO:0000256" key="1">
    <source>
        <dbReference type="ARBA" id="ARBA00007730"/>
    </source>
</evidence>
<evidence type="ECO:0000313" key="5">
    <source>
        <dbReference type="EMBL" id="KAJ0405610.1"/>
    </source>
</evidence>
<proteinExistence type="inferred from homology"/>
<dbReference type="InterPro" id="IPR007803">
    <property type="entry name" value="Asp/Arg/Pro-Hydrxlase"/>
</dbReference>
<evidence type="ECO:0000259" key="4">
    <source>
        <dbReference type="Pfam" id="PF05118"/>
    </source>
</evidence>
<keyword evidence="2" id="KW-0223">Dioxygenase</keyword>